<dbReference type="InterPro" id="IPR023393">
    <property type="entry name" value="START-like_dom_sf"/>
</dbReference>
<name>B6IUM6_RHOCS</name>
<feature type="domain" description="Coenzyme Q-binding protein COQ10 START" evidence="3">
    <location>
        <begin position="79"/>
        <end position="203"/>
    </location>
</feature>
<dbReference type="InterPro" id="IPR005031">
    <property type="entry name" value="COQ10_START"/>
</dbReference>
<gene>
    <name evidence="4" type="ordered locus">RC1_2468</name>
</gene>
<dbReference type="Pfam" id="PF03364">
    <property type="entry name" value="Polyketide_cyc"/>
    <property type="match status" value="1"/>
</dbReference>
<dbReference type="KEGG" id="rce:RC1_2468"/>
<dbReference type="AlphaFoldDB" id="B6IUM6"/>
<feature type="region of interest" description="Disordered" evidence="2">
    <location>
        <begin position="212"/>
        <end position="268"/>
    </location>
</feature>
<sequence>MSGGDAYQMAPLVVGGLMTALGVRRGGWLGYGIALAGLGVIQQAFSGRSAIRDWVGEEWLGQSGGHEQRAVTVSHSVTVNRPPEELFRFWRDFSNLPRFMHHLERVDVIDDRHSHWVAKGPAGLRVSWDAELTDEQENRRLAWRAVEGADVPNWGHVEFRPAPGGRGTEVQAVIRYEPPGGALGRAVASLLGREPRQQMRDDLNRFKRMMESGSDATTAGQSAGERSTVGTAMERSSSSGASAGVSGGSSPGAAGGSAGASGTITGDV</sequence>
<dbReference type="OrthoDB" id="9797595at2"/>
<dbReference type="eggNOG" id="COG5637">
    <property type="taxonomic scope" value="Bacteria"/>
</dbReference>
<dbReference type="InterPro" id="IPR047137">
    <property type="entry name" value="ORF3"/>
</dbReference>
<dbReference type="PANTHER" id="PTHR33824">
    <property type="entry name" value="POLYKETIDE CYCLASE/DEHYDRASE AND LIPID TRANSPORT SUPERFAMILY PROTEIN"/>
    <property type="match status" value="1"/>
</dbReference>
<proteinExistence type="inferred from homology"/>
<protein>
    <submittedName>
        <fullName evidence="4">Streptomyces cyclase</fullName>
    </submittedName>
</protein>
<dbReference type="PANTHER" id="PTHR33824:SF7">
    <property type="entry name" value="POLYKETIDE CYCLASE_DEHYDRASE AND LIPID TRANSPORT SUPERFAMILY PROTEIN"/>
    <property type="match status" value="1"/>
</dbReference>
<dbReference type="CDD" id="cd07817">
    <property type="entry name" value="SRPBCC_8"/>
    <property type="match status" value="1"/>
</dbReference>
<dbReference type="Proteomes" id="UP000001591">
    <property type="component" value="Chromosome"/>
</dbReference>
<feature type="compositionally biased region" description="Polar residues" evidence="2">
    <location>
        <begin position="214"/>
        <end position="230"/>
    </location>
</feature>
<evidence type="ECO:0000313" key="4">
    <source>
        <dbReference type="EMBL" id="ACI99851.1"/>
    </source>
</evidence>
<dbReference type="STRING" id="414684.RC1_2468"/>
<dbReference type="HOGENOM" id="CLU_079860_0_0_5"/>
<evidence type="ECO:0000256" key="1">
    <source>
        <dbReference type="ARBA" id="ARBA00008918"/>
    </source>
</evidence>
<keyword evidence="5" id="KW-1185">Reference proteome</keyword>
<feature type="compositionally biased region" description="Gly residues" evidence="2">
    <location>
        <begin position="245"/>
        <end position="259"/>
    </location>
</feature>
<comment type="similarity">
    <text evidence="1">Belongs to the ribosome association toxin RatA family.</text>
</comment>
<dbReference type="Gene3D" id="3.30.530.20">
    <property type="match status" value="1"/>
</dbReference>
<organism evidence="4 5">
    <name type="scientific">Rhodospirillum centenum (strain ATCC 51521 / SW)</name>
    <dbReference type="NCBI Taxonomy" id="414684"/>
    <lineage>
        <taxon>Bacteria</taxon>
        <taxon>Pseudomonadati</taxon>
        <taxon>Pseudomonadota</taxon>
        <taxon>Alphaproteobacteria</taxon>
        <taxon>Rhodospirillales</taxon>
        <taxon>Rhodospirillaceae</taxon>
        <taxon>Rhodospirillum</taxon>
    </lineage>
</organism>
<evidence type="ECO:0000256" key="2">
    <source>
        <dbReference type="SAM" id="MobiDB-lite"/>
    </source>
</evidence>
<evidence type="ECO:0000259" key="3">
    <source>
        <dbReference type="Pfam" id="PF03364"/>
    </source>
</evidence>
<evidence type="ECO:0000313" key="5">
    <source>
        <dbReference type="Proteomes" id="UP000001591"/>
    </source>
</evidence>
<dbReference type="EMBL" id="CP000613">
    <property type="protein sequence ID" value="ACI99851.1"/>
    <property type="molecule type" value="Genomic_DNA"/>
</dbReference>
<accession>B6IUM6</accession>
<reference evidence="4 5" key="1">
    <citation type="journal article" date="2010" name="BMC Genomics">
        <title>Metabolic flexibility revealed in the genome of the cyst-forming alpha-1 proteobacterium Rhodospirillum centenum.</title>
        <authorList>
            <person name="Lu Y.K."/>
            <person name="Marden J."/>
            <person name="Han M."/>
            <person name="Swingley W.D."/>
            <person name="Mastrian S.D."/>
            <person name="Chowdhury S.R."/>
            <person name="Hao J."/>
            <person name="Helmy T."/>
            <person name="Kim S."/>
            <person name="Kurdoglu A.A."/>
            <person name="Matthies H.J."/>
            <person name="Rollo D."/>
            <person name="Stothard P."/>
            <person name="Blankenship R.E."/>
            <person name="Bauer C.E."/>
            <person name="Touchman J.W."/>
        </authorList>
    </citation>
    <scope>NUCLEOTIDE SEQUENCE [LARGE SCALE GENOMIC DNA]</scope>
    <source>
        <strain evidence="5">ATCC 51521 / SW</strain>
    </source>
</reference>
<dbReference type="SUPFAM" id="SSF55961">
    <property type="entry name" value="Bet v1-like"/>
    <property type="match status" value="1"/>
</dbReference>